<evidence type="ECO:0000256" key="3">
    <source>
        <dbReference type="ARBA" id="ARBA00023125"/>
    </source>
</evidence>
<evidence type="ECO:0000256" key="4">
    <source>
        <dbReference type="ARBA" id="ARBA00023172"/>
    </source>
</evidence>
<dbReference type="PANTHER" id="PTHR30349:SF41">
    <property type="entry name" value="INTEGRASE_RECOMBINASE PROTEIN MJ0367-RELATED"/>
    <property type="match status" value="1"/>
</dbReference>
<gene>
    <name evidence="8" type="ORF">H9631_05680</name>
</gene>
<dbReference type="PROSITE" id="PS51900">
    <property type="entry name" value="CB"/>
    <property type="match status" value="1"/>
</dbReference>
<dbReference type="InterPro" id="IPR050090">
    <property type="entry name" value="Tyrosine_recombinase_XerCD"/>
</dbReference>
<evidence type="ECO:0000259" key="7">
    <source>
        <dbReference type="PROSITE" id="PS51900"/>
    </source>
</evidence>
<comment type="caution">
    <text evidence="8">The sequence shown here is derived from an EMBL/GenBank/DDBJ whole genome shotgun (WGS) entry which is preliminary data.</text>
</comment>
<evidence type="ECO:0000256" key="5">
    <source>
        <dbReference type="PROSITE-ProRule" id="PRU01248"/>
    </source>
</evidence>
<feature type="domain" description="Tyr recombinase" evidence="6">
    <location>
        <begin position="146"/>
        <end position="328"/>
    </location>
</feature>
<dbReference type="InterPro" id="IPR002104">
    <property type="entry name" value="Integrase_catalytic"/>
</dbReference>
<dbReference type="InterPro" id="IPR010998">
    <property type="entry name" value="Integrase_recombinase_N"/>
</dbReference>
<dbReference type="Proteomes" id="UP000648182">
    <property type="component" value="Unassembled WGS sequence"/>
</dbReference>
<dbReference type="InterPro" id="IPR011010">
    <property type="entry name" value="DNA_brk_join_enz"/>
</dbReference>
<comment type="similarity">
    <text evidence="1">Belongs to the 'phage' integrase family.</text>
</comment>
<sequence>MTPCKICKGGFLKIKKRRDVLKKVEVQNFEPIQKEKTITFSDASTDFLKQCQIKGLSPYTIQYYQKELKQTMRAFAELDVPLDNVQKVTTKDIENLIIHHQKAGSAITTINSRLTAGKTFYNYLINKGYVNSNPYEGVAKLKERHEVGATFSKSQLKKLLDAPDLNTFVGLRDLTLMLVFAHTGIRLTELTSLEVQDVSFEGKGAINVQRTKNRYARRIPLTDRLKTVLKYYITERGVLDHDSLFISVENRPLNERSIQSRLKHYGDITGVNKSVTVSPHAFRRTFCRLKVEAGTNLFVLQRLTGHQSLEVLKRYVQIYGKDLENVIEDGFEDI</sequence>
<evidence type="ECO:0000256" key="1">
    <source>
        <dbReference type="ARBA" id="ARBA00008857"/>
    </source>
</evidence>
<dbReference type="InterPro" id="IPR013762">
    <property type="entry name" value="Integrase-like_cat_sf"/>
</dbReference>
<name>A0ABR8VIR6_9BACI</name>
<proteinExistence type="inferred from homology"/>
<evidence type="ECO:0000313" key="9">
    <source>
        <dbReference type="Proteomes" id="UP000648182"/>
    </source>
</evidence>
<evidence type="ECO:0000313" key="8">
    <source>
        <dbReference type="EMBL" id="MBD8004567.1"/>
    </source>
</evidence>
<dbReference type="Pfam" id="PF00589">
    <property type="entry name" value="Phage_integrase"/>
    <property type="match status" value="1"/>
</dbReference>
<dbReference type="EMBL" id="JACSPV010000007">
    <property type="protein sequence ID" value="MBD8004567.1"/>
    <property type="molecule type" value="Genomic_DNA"/>
</dbReference>
<dbReference type="SUPFAM" id="SSF56349">
    <property type="entry name" value="DNA breaking-rejoining enzymes"/>
    <property type="match status" value="1"/>
</dbReference>
<dbReference type="CDD" id="cd00397">
    <property type="entry name" value="DNA_BRE_C"/>
    <property type="match status" value="1"/>
</dbReference>
<reference evidence="8 9" key="1">
    <citation type="submission" date="2020-08" db="EMBL/GenBank/DDBJ databases">
        <title>A Genomic Blueprint of the Chicken Gut Microbiome.</title>
        <authorList>
            <person name="Gilroy R."/>
            <person name="Ravi A."/>
            <person name="Getino M."/>
            <person name="Pursley I."/>
            <person name="Horton D.L."/>
            <person name="Alikhan N.-F."/>
            <person name="Baker D."/>
            <person name="Gharbi K."/>
            <person name="Hall N."/>
            <person name="Watson M."/>
            <person name="Adriaenssens E.M."/>
            <person name="Foster-Nyarko E."/>
            <person name="Jarju S."/>
            <person name="Secka A."/>
            <person name="Antonio M."/>
            <person name="Oren A."/>
            <person name="Chaudhuri R."/>
            <person name="La Ragione R.M."/>
            <person name="Hildebrand F."/>
            <person name="Pallen M.J."/>
        </authorList>
    </citation>
    <scope>NUCLEOTIDE SEQUENCE [LARGE SCALE GENOMIC DNA]</scope>
    <source>
        <strain evidence="8 9">Sa1BUA2</strain>
    </source>
</reference>
<accession>A0ABR8VIR6</accession>
<dbReference type="Gene3D" id="1.10.150.130">
    <property type="match status" value="1"/>
</dbReference>
<dbReference type="InterPro" id="IPR044068">
    <property type="entry name" value="CB"/>
</dbReference>
<keyword evidence="2" id="KW-0229">DNA integration</keyword>
<evidence type="ECO:0000256" key="2">
    <source>
        <dbReference type="ARBA" id="ARBA00022908"/>
    </source>
</evidence>
<dbReference type="PANTHER" id="PTHR30349">
    <property type="entry name" value="PHAGE INTEGRASE-RELATED"/>
    <property type="match status" value="1"/>
</dbReference>
<keyword evidence="4" id="KW-0233">DNA recombination</keyword>
<dbReference type="Gene3D" id="1.10.443.10">
    <property type="entry name" value="Intergrase catalytic core"/>
    <property type="match status" value="1"/>
</dbReference>
<keyword evidence="3 5" id="KW-0238">DNA-binding</keyword>
<dbReference type="InterPro" id="IPR004107">
    <property type="entry name" value="Integrase_SAM-like_N"/>
</dbReference>
<protein>
    <submittedName>
        <fullName evidence="8">Tyrosine-type recombinase/integrase</fullName>
    </submittedName>
</protein>
<dbReference type="Pfam" id="PF02899">
    <property type="entry name" value="Phage_int_SAM_1"/>
    <property type="match status" value="1"/>
</dbReference>
<dbReference type="RefSeq" id="WP_191810812.1">
    <property type="nucleotide sequence ID" value="NZ_JACSPV010000007.1"/>
</dbReference>
<evidence type="ECO:0000259" key="6">
    <source>
        <dbReference type="PROSITE" id="PS51898"/>
    </source>
</evidence>
<keyword evidence="9" id="KW-1185">Reference proteome</keyword>
<feature type="domain" description="Core-binding (CB)" evidence="7">
    <location>
        <begin position="38"/>
        <end position="125"/>
    </location>
</feature>
<organism evidence="8 9">
    <name type="scientific">Bacillus norwichensis</name>
    <dbReference type="NCBI Taxonomy" id="2762217"/>
    <lineage>
        <taxon>Bacteria</taxon>
        <taxon>Bacillati</taxon>
        <taxon>Bacillota</taxon>
        <taxon>Bacilli</taxon>
        <taxon>Bacillales</taxon>
        <taxon>Bacillaceae</taxon>
        <taxon>Bacillus</taxon>
    </lineage>
</organism>
<dbReference type="PROSITE" id="PS51898">
    <property type="entry name" value="TYR_RECOMBINASE"/>
    <property type="match status" value="1"/>
</dbReference>